<dbReference type="EMBL" id="VSRR010004669">
    <property type="protein sequence ID" value="MPC40371.1"/>
    <property type="molecule type" value="Genomic_DNA"/>
</dbReference>
<reference evidence="1 2" key="1">
    <citation type="submission" date="2019-05" db="EMBL/GenBank/DDBJ databases">
        <title>Another draft genome of Portunus trituberculatus and its Hox gene families provides insights of decapod evolution.</title>
        <authorList>
            <person name="Jeong J.-H."/>
            <person name="Song I."/>
            <person name="Kim S."/>
            <person name="Choi T."/>
            <person name="Kim D."/>
            <person name="Ryu S."/>
            <person name="Kim W."/>
        </authorList>
    </citation>
    <scope>NUCLEOTIDE SEQUENCE [LARGE SCALE GENOMIC DNA]</scope>
    <source>
        <tissue evidence="1">Muscle</tissue>
    </source>
</reference>
<keyword evidence="2" id="KW-1185">Reference proteome</keyword>
<name>A0A5B7F057_PORTR</name>
<gene>
    <name evidence="1" type="ORF">E2C01_033928</name>
</gene>
<organism evidence="1 2">
    <name type="scientific">Portunus trituberculatus</name>
    <name type="common">Swimming crab</name>
    <name type="synonym">Neptunus trituberculatus</name>
    <dbReference type="NCBI Taxonomy" id="210409"/>
    <lineage>
        <taxon>Eukaryota</taxon>
        <taxon>Metazoa</taxon>
        <taxon>Ecdysozoa</taxon>
        <taxon>Arthropoda</taxon>
        <taxon>Crustacea</taxon>
        <taxon>Multicrustacea</taxon>
        <taxon>Malacostraca</taxon>
        <taxon>Eumalacostraca</taxon>
        <taxon>Eucarida</taxon>
        <taxon>Decapoda</taxon>
        <taxon>Pleocyemata</taxon>
        <taxon>Brachyura</taxon>
        <taxon>Eubrachyura</taxon>
        <taxon>Portunoidea</taxon>
        <taxon>Portunidae</taxon>
        <taxon>Portuninae</taxon>
        <taxon>Portunus</taxon>
    </lineage>
</organism>
<accession>A0A5B7F057</accession>
<evidence type="ECO:0000313" key="1">
    <source>
        <dbReference type="EMBL" id="MPC40371.1"/>
    </source>
</evidence>
<dbReference type="Proteomes" id="UP000324222">
    <property type="component" value="Unassembled WGS sequence"/>
</dbReference>
<evidence type="ECO:0000313" key="2">
    <source>
        <dbReference type="Proteomes" id="UP000324222"/>
    </source>
</evidence>
<protein>
    <submittedName>
        <fullName evidence="1">Uncharacterized protein</fullName>
    </submittedName>
</protein>
<proteinExistence type="predicted"/>
<dbReference type="AlphaFoldDB" id="A0A5B7F057"/>
<sequence>MMSRSMSAEMLHHKEASFVKNINSLEYCRVCARQDELVTINENDFDILWIKIKDLRHLASKHDIVK</sequence>
<comment type="caution">
    <text evidence="1">The sequence shown here is derived from an EMBL/GenBank/DDBJ whole genome shotgun (WGS) entry which is preliminary data.</text>
</comment>